<sequence length="76" mass="8413">MSLKNWENESLSHGLTVVDANLLREERAFSAKMDCPLSIVHLASDCCMDSPGQRIDMTDAAAKLVNFVCPLSCLWL</sequence>
<reference evidence="1 2" key="1">
    <citation type="submission" date="2024-05" db="EMBL/GenBank/DDBJ databases">
        <title>Haplotype-resolved chromosome-level genome assembly of Huyou (Citrus changshanensis).</title>
        <authorList>
            <person name="Miao C."/>
            <person name="Chen W."/>
            <person name="Wu Y."/>
            <person name="Wang L."/>
            <person name="Zhao S."/>
            <person name="Grierson D."/>
            <person name="Xu C."/>
            <person name="Chen K."/>
        </authorList>
    </citation>
    <scope>NUCLEOTIDE SEQUENCE [LARGE SCALE GENOMIC DNA]</scope>
    <source>
        <strain evidence="1">01-14</strain>
        <tissue evidence="1">Leaf</tissue>
    </source>
</reference>
<dbReference type="Proteomes" id="UP001428341">
    <property type="component" value="Unassembled WGS sequence"/>
</dbReference>
<proteinExistence type="predicted"/>
<evidence type="ECO:0000313" key="1">
    <source>
        <dbReference type="EMBL" id="KAK9198955.1"/>
    </source>
</evidence>
<dbReference type="EMBL" id="JBCGBO010000005">
    <property type="protein sequence ID" value="KAK9198955.1"/>
    <property type="molecule type" value="Genomic_DNA"/>
</dbReference>
<comment type="caution">
    <text evidence="1">The sequence shown here is derived from an EMBL/GenBank/DDBJ whole genome shotgun (WGS) entry which is preliminary data.</text>
</comment>
<gene>
    <name evidence="1" type="ORF">WN944_014142</name>
</gene>
<accession>A0AAP0MA26</accession>
<evidence type="ECO:0000313" key="2">
    <source>
        <dbReference type="Proteomes" id="UP001428341"/>
    </source>
</evidence>
<protein>
    <submittedName>
        <fullName evidence="1">Uncharacterized protein</fullName>
    </submittedName>
</protein>
<name>A0AAP0MA26_9ROSI</name>
<organism evidence="1 2">
    <name type="scientific">Citrus x changshan-huyou</name>
    <dbReference type="NCBI Taxonomy" id="2935761"/>
    <lineage>
        <taxon>Eukaryota</taxon>
        <taxon>Viridiplantae</taxon>
        <taxon>Streptophyta</taxon>
        <taxon>Embryophyta</taxon>
        <taxon>Tracheophyta</taxon>
        <taxon>Spermatophyta</taxon>
        <taxon>Magnoliopsida</taxon>
        <taxon>eudicotyledons</taxon>
        <taxon>Gunneridae</taxon>
        <taxon>Pentapetalae</taxon>
        <taxon>rosids</taxon>
        <taxon>malvids</taxon>
        <taxon>Sapindales</taxon>
        <taxon>Rutaceae</taxon>
        <taxon>Aurantioideae</taxon>
        <taxon>Citrus</taxon>
    </lineage>
</organism>
<dbReference type="AlphaFoldDB" id="A0AAP0MA26"/>
<keyword evidence="2" id="KW-1185">Reference proteome</keyword>